<feature type="transmembrane region" description="Helical" evidence="1">
    <location>
        <begin position="125"/>
        <end position="145"/>
    </location>
</feature>
<protein>
    <submittedName>
        <fullName evidence="2">Uncharacterized protein</fullName>
    </submittedName>
</protein>
<reference evidence="2" key="1">
    <citation type="submission" date="2021-05" db="EMBL/GenBank/DDBJ databases">
        <authorList>
            <person name="Pietrasiak N."/>
            <person name="Ward R."/>
            <person name="Stajich J.E."/>
            <person name="Kurbessoian T."/>
        </authorList>
    </citation>
    <scope>NUCLEOTIDE SEQUENCE</scope>
    <source>
        <strain evidence="2">CPER-KK1</strain>
    </source>
</reference>
<feature type="transmembrane region" description="Helical" evidence="1">
    <location>
        <begin position="194"/>
        <end position="215"/>
    </location>
</feature>
<name>A0A951PTA5_9CYAN</name>
<accession>A0A951PTA5</accession>
<dbReference type="EMBL" id="JAHHIF010000095">
    <property type="protein sequence ID" value="MBW4549381.1"/>
    <property type="molecule type" value="Genomic_DNA"/>
</dbReference>
<comment type="caution">
    <text evidence="2">The sequence shown here is derived from an EMBL/GenBank/DDBJ whole genome shotgun (WGS) entry which is preliminary data.</text>
</comment>
<evidence type="ECO:0000256" key="1">
    <source>
        <dbReference type="SAM" id="Phobius"/>
    </source>
</evidence>
<keyword evidence="1" id="KW-0812">Transmembrane</keyword>
<evidence type="ECO:0000313" key="3">
    <source>
        <dbReference type="Proteomes" id="UP000753908"/>
    </source>
</evidence>
<organism evidence="2 3">
    <name type="scientific">Symplocastrum torsivum CPER-KK1</name>
    <dbReference type="NCBI Taxonomy" id="450513"/>
    <lineage>
        <taxon>Bacteria</taxon>
        <taxon>Bacillati</taxon>
        <taxon>Cyanobacteriota</taxon>
        <taxon>Cyanophyceae</taxon>
        <taxon>Oscillatoriophycideae</taxon>
        <taxon>Oscillatoriales</taxon>
        <taxon>Microcoleaceae</taxon>
        <taxon>Symplocastrum</taxon>
    </lineage>
</organism>
<keyword evidence="1" id="KW-0472">Membrane</keyword>
<gene>
    <name evidence="2" type="ORF">KME25_34000</name>
</gene>
<dbReference type="Proteomes" id="UP000753908">
    <property type="component" value="Unassembled WGS sequence"/>
</dbReference>
<evidence type="ECO:0000313" key="2">
    <source>
        <dbReference type="EMBL" id="MBW4549381.1"/>
    </source>
</evidence>
<sequence>MAKFNTNNTQSTHQPQIIIPKSARHDMDFDDEKVPVSQRLGDLSDKTFGFIFNPNTIKFGILLFAGFCIAINLAGYYDLVNQVFTTRLDELGRTLPVEAPIGDRIMNSIVRLPFLGTALVWLDQLTGGLIALVGAIAFCFMIQGLEIAGRFHLYFPDSAENLLYKQNRKRYEAPGNHPAAKKAYKLATTETLSILRWLAIAGYVAYLVDAYAMHLSRPWLDNLSNPLWINIIWNGLAVAGVELAMILHRGYKAVTLSNVEKADKDRLY</sequence>
<feature type="transmembrane region" description="Helical" evidence="1">
    <location>
        <begin position="59"/>
        <end position="77"/>
    </location>
</feature>
<reference evidence="2" key="2">
    <citation type="journal article" date="2022" name="Microbiol. Resour. Announc.">
        <title>Metagenome Sequencing to Explore Phylogenomics of Terrestrial Cyanobacteria.</title>
        <authorList>
            <person name="Ward R.D."/>
            <person name="Stajich J.E."/>
            <person name="Johansen J.R."/>
            <person name="Huntemann M."/>
            <person name="Clum A."/>
            <person name="Foster B."/>
            <person name="Foster B."/>
            <person name="Roux S."/>
            <person name="Palaniappan K."/>
            <person name="Varghese N."/>
            <person name="Mukherjee S."/>
            <person name="Reddy T.B.K."/>
            <person name="Daum C."/>
            <person name="Copeland A."/>
            <person name="Chen I.A."/>
            <person name="Ivanova N.N."/>
            <person name="Kyrpides N.C."/>
            <person name="Shapiro N."/>
            <person name="Eloe-Fadrosh E.A."/>
            <person name="Pietrasiak N."/>
        </authorList>
    </citation>
    <scope>NUCLEOTIDE SEQUENCE</scope>
    <source>
        <strain evidence="2">CPER-KK1</strain>
    </source>
</reference>
<proteinExistence type="predicted"/>
<keyword evidence="1" id="KW-1133">Transmembrane helix</keyword>
<dbReference type="AlphaFoldDB" id="A0A951PTA5"/>
<feature type="transmembrane region" description="Helical" evidence="1">
    <location>
        <begin position="227"/>
        <end position="247"/>
    </location>
</feature>